<comment type="subcellular location">
    <subcellularLocation>
        <location evidence="1">Cytoplasm</location>
        <location evidence="1">Cytoskeleton</location>
        <location evidence="1">Spindle</location>
    </subcellularLocation>
</comment>
<reference evidence="14" key="2">
    <citation type="submission" date="2025-08" db="UniProtKB">
        <authorList>
            <consortium name="Ensembl"/>
        </authorList>
    </citation>
    <scope>IDENTIFICATION</scope>
</reference>
<gene>
    <name evidence="14" type="primary">KIF20B</name>
</gene>
<evidence type="ECO:0000256" key="9">
    <source>
        <dbReference type="ARBA" id="ARBA00023212"/>
    </source>
</evidence>
<evidence type="ECO:0000256" key="1">
    <source>
        <dbReference type="ARBA" id="ARBA00004186"/>
    </source>
</evidence>
<dbReference type="GO" id="GO:0048471">
    <property type="term" value="C:perinuclear region of cytoplasm"/>
    <property type="evidence" value="ECO:0007669"/>
    <property type="project" value="Ensembl"/>
</dbReference>
<dbReference type="GO" id="GO:0030496">
    <property type="term" value="C:midbody"/>
    <property type="evidence" value="ECO:0007669"/>
    <property type="project" value="Ensembl"/>
</dbReference>
<feature type="domain" description="Kinesin motor" evidence="13">
    <location>
        <begin position="58"/>
        <end position="479"/>
    </location>
</feature>
<keyword evidence="9" id="KW-0206">Cytoskeleton</keyword>
<dbReference type="GeneTree" id="ENSGT00940000155989"/>
<keyword evidence="8 10" id="KW-0505">Motor protein</keyword>
<dbReference type="GO" id="GO:0016887">
    <property type="term" value="F:ATP hydrolysis activity"/>
    <property type="evidence" value="ECO:0007669"/>
    <property type="project" value="Ensembl"/>
</dbReference>
<dbReference type="GO" id="GO:0048812">
    <property type="term" value="P:neuron projection morphogenesis"/>
    <property type="evidence" value="ECO:0007669"/>
    <property type="project" value="Ensembl"/>
</dbReference>
<keyword evidence="3" id="KW-0597">Phosphoprotein</keyword>
<dbReference type="GO" id="GO:0035372">
    <property type="term" value="P:protein localization to microtubule"/>
    <property type="evidence" value="ECO:0007669"/>
    <property type="project" value="Ensembl"/>
</dbReference>
<feature type="compositionally biased region" description="Basic and acidic residues" evidence="12">
    <location>
        <begin position="1495"/>
        <end position="1505"/>
    </location>
</feature>
<dbReference type="Gene3D" id="3.40.850.10">
    <property type="entry name" value="Kinesin motor domain"/>
    <property type="match status" value="1"/>
</dbReference>
<feature type="coiled-coil region" evidence="11">
    <location>
        <begin position="1009"/>
        <end position="1406"/>
    </location>
</feature>
<evidence type="ECO:0000256" key="5">
    <source>
        <dbReference type="ARBA" id="ARBA00022741"/>
    </source>
</evidence>
<dbReference type="GO" id="GO:0005524">
    <property type="term" value="F:ATP binding"/>
    <property type="evidence" value="ECO:0007669"/>
    <property type="project" value="UniProtKB-UniRule"/>
</dbReference>
<dbReference type="GO" id="GO:0008284">
    <property type="term" value="P:positive regulation of cell population proliferation"/>
    <property type="evidence" value="ECO:0007669"/>
    <property type="project" value="Ensembl"/>
</dbReference>
<dbReference type="GO" id="GO:2001224">
    <property type="term" value="P:positive regulation of neuron migration"/>
    <property type="evidence" value="ECO:0007669"/>
    <property type="project" value="Ensembl"/>
</dbReference>
<dbReference type="CDD" id="cd21786">
    <property type="entry name" value="RBD_KIF20B"/>
    <property type="match status" value="1"/>
</dbReference>
<dbReference type="GO" id="GO:0005730">
    <property type="term" value="C:nucleolus"/>
    <property type="evidence" value="ECO:0007669"/>
    <property type="project" value="Ensembl"/>
</dbReference>
<dbReference type="STRING" id="9925.ENSCHIP00000009585"/>
<evidence type="ECO:0000313" key="15">
    <source>
        <dbReference type="Proteomes" id="UP000291000"/>
    </source>
</evidence>
<feature type="coiled-coil region" evidence="11">
    <location>
        <begin position="663"/>
        <end position="733"/>
    </location>
</feature>
<dbReference type="GO" id="GO:0001843">
    <property type="term" value="P:neural tube closure"/>
    <property type="evidence" value="ECO:0007669"/>
    <property type="project" value="Ensembl"/>
</dbReference>
<evidence type="ECO:0000313" key="14">
    <source>
        <dbReference type="Ensembl" id="ENSCHIP00000009585.1"/>
    </source>
</evidence>
<dbReference type="InterPro" id="IPR047149">
    <property type="entry name" value="KIF11-like"/>
</dbReference>
<dbReference type="Bgee" id="ENSCHIG00000012350">
    <property type="expression patterns" value="Expressed in thymus and 17 other cell types or tissues"/>
</dbReference>
<dbReference type="PANTHER" id="PTHR47970">
    <property type="entry name" value="KINESIN-LIKE PROTEIN KIF11"/>
    <property type="match status" value="1"/>
</dbReference>
<dbReference type="GO" id="GO:0008017">
    <property type="term" value="F:microtubule binding"/>
    <property type="evidence" value="ECO:0007669"/>
    <property type="project" value="Ensembl"/>
</dbReference>
<dbReference type="InterPro" id="IPR019821">
    <property type="entry name" value="Kinesin_motor_CS"/>
</dbReference>
<dbReference type="InterPro" id="IPR001752">
    <property type="entry name" value="Kinesin_motor_dom"/>
</dbReference>
<feature type="region of interest" description="Disordered" evidence="12">
    <location>
        <begin position="1615"/>
        <end position="1667"/>
    </location>
</feature>
<evidence type="ECO:0000256" key="7">
    <source>
        <dbReference type="ARBA" id="ARBA00023054"/>
    </source>
</evidence>
<dbReference type="GO" id="GO:0097431">
    <property type="term" value="C:mitotic spindle pole"/>
    <property type="evidence" value="ECO:0007669"/>
    <property type="project" value="Ensembl"/>
</dbReference>
<feature type="region of interest" description="Disordered" evidence="12">
    <location>
        <begin position="756"/>
        <end position="817"/>
    </location>
</feature>
<feature type="coiled-coil region" evidence="11">
    <location>
        <begin position="573"/>
        <end position="600"/>
    </location>
</feature>
<dbReference type="GO" id="GO:0090307">
    <property type="term" value="P:mitotic spindle assembly"/>
    <property type="evidence" value="ECO:0007669"/>
    <property type="project" value="TreeGrafter"/>
</dbReference>
<organism evidence="14 15">
    <name type="scientific">Capra hircus</name>
    <name type="common">Goat</name>
    <dbReference type="NCBI Taxonomy" id="9925"/>
    <lineage>
        <taxon>Eukaryota</taxon>
        <taxon>Metazoa</taxon>
        <taxon>Chordata</taxon>
        <taxon>Craniata</taxon>
        <taxon>Vertebrata</taxon>
        <taxon>Euteleostomi</taxon>
        <taxon>Mammalia</taxon>
        <taxon>Eutheria</taxon>
        <taxon>Laurasiatheria</taxon>
        <taxon>Artiodactyla</taxon>
        <taxon>Ruminantia</taxon>
        <taxon>Pecora</taxon>
        <taxon>Bovidae</taxon>
        <taxon>Caprinae</taxon>
        <taxon>Capra</taxon>
    </lineage>
</organism>
<dbReference type="Ensembl" id="ENSCHIT00000017358.1">
    <property type="protein sequence ID" value="ENSCHIP00000009585.1"/>
    <property type="gene ID" value="ENSCHIG00000012350.1"/>
</dbReference>
<evidence type="ECO:0000256" key="3">
    <source>
        <dbReference type="ARBA" id="ARBA00022553"/>
    </source>
</evidence>
<keyword evidence="5 10" id="KW-0547">Nucleotide-binding</keyword>
<feature type="region of interest" description="Disordered" evidence="12">
    <location>
        <begin position="1495"/>
        <end position="1527"/>
    </location>
</feature>
<keyword evidence="15" id="KW-1185">Reference proteome</keyword>
<dbReference type="GO" id="GO:0005876">
    <property type="term" value="C:spindle microtubule"/>
    <property type="evidence" value="ECO:0007669"/>
    <property type="project" value="TreeGrafter"/>
</dbReference>
<dbReference type="GO" id="GO:0050699">
    <property type="term" value="F:WW domain binding"/>
    <property type="evidence" value="ECO:0007669"/>
    <property type="project" value="Ensembl"/>
</dbReference>
<dbReference type="GO" id="GO:0005813">
    <property type="term" value="C:centrosome"/>
    <property type="evidence" value="ECO:0007669"/>
    <property type="project" value="Ensembl"/>
</dbReference>
<proteinExistence type="inferred from homology"/>
<reference evidence="14" key="3">
    <citation type="submission" date="2025-09" db="UniProtKB">
        <authorList>
            <consortium name="Ensembl"/>
        </authorList>
    </citation>
    <scope>IDENTIFICATION</scope>
</reference>
<dbReference type="GO" id="GO:1990023">
    <property type="term" value="C:mitotic spindle midzone"/>
    <property type="evidence" value="ECO:0007669"/>
    <property type="project" value="Ensembl"/>
</dbReference>
<dbReference type="GO" id="GO:0070938">
    <property type="term" value="C:contractile ring"/>
    <property type="evidence" value="ECO:0007669"/>
    <property type="project" value="Ensembl"/>
</dbReference>
<dbReference type="GO" id="GO:0051231">
    <property type="term" value="P:spindle elongation"/>
    <property type="evidence" value="ECO:0007669"/>
    <property type="project" value="TreeGrafter"/>
</dbReference>
<comment type="similarity">
    <text evidence="10">Belongs to the TRAFAC class myosin-kinesin ATPase superfamily. Kinesin family.</text>
</comment>
<evidence type="ECO:0000256" key="12">
    <source>
        <dbReference type="SAM" id="MobiDB-lite"/>
    </source>
</evidence>
<dbReference type="GO" id="GO:0036064">
    <property type="term" value="C:ciliary basal body"/>
    <property type="evidence" value="ECO:0007669"/>
    <property type="project" value="Ensembl"/>
</dbReference>
<dbReference type="PANTHER" id="PTHR47970:SF29">
    <property type="entry name" value="KINESIN FAMILY MEMBER 20B"/>
    <property type="match status" value="1"/>
</dbReference>
<evidence type="ECO:0000256" key="2">
    <source>
        <dbReference type="ARBA" id="ARBA00022490"/>
    </source>
</evidence>
<reference evidence="14 15" key="1">
    <citation type="submission" date="2016-04" db="EMBL/GenBank/DDBJ databases">
        <title>Polished mammalian reference genomes with single-molecule sequencing and chromosome conformation capture applied to the Capra hircus genome.</title>
        <authorList>
            <person name="Bickhart D.M."/>
            <person name="Koren S."/>
            <person name="Rosen B."/>
            <person name="Hastie A."/>
            <person name="Liachko I."/>
            <person name="Sullivan S.T."/>
            <person name="Burton J."/>
            <person name="Sayre B.L."/>
            <person name="Huson H.J."/>
            <person name="Lee J."/>
            <person name="Lam E."/>
            <person name="Kelley C.M."/>
            <person name="Hutchison J.L."/>
            <person name="Zhou Y."/>
            <person name="Sun J."/>
            <person name="Crisa A."/>
            <person name="Schwartz J.C."/>
            <person name="Hammond J.A."/>
            <person name="Schroeder S.G."/>
            <person name="Liu G.E."/>
            <person name="Dunham M."/>
            <person name="Shendure J."/>
            <person name="Sonstegard T.S."/>
            <person name="Phillippy A.M."/>
            <person name="Van Tassell C.P."/>
            <person name="Smith T.P."/>
        </authorList>
    </citation>
    <scope>NUCLEOTIDE SEQUENCE [LARGE SCALE GENOMIC DNA]</scope>
</reference>
<dbReference type="PROSITE" id="PS50067">
    <property type="entry name" value="KINESIN_MOTOR_2"/>
    <property type="match status" value="1"/>
</dbReference>
<evidence type="ECO:0000256" key="11">
    <source>
        <dbReference type="SAM" id="Coils"/>
    </source>
</evidence>
<dbReference type="SMART" id="SM00129">
    <property type="entry name" value="KISc"/>
    <property type="match status" value="1"/>
</dbReference>
<dbReference type="CDD" id="cd01368">
    <property type="entry name" value="KISc_KIF23_like"/>
    <property type="match status" value="1"/>
</dbReference>
<dbReference type="PRINTS" id="PR00380">
    <property type="entry name" value="KINESINHEAVY"/>
</dbReference>
<protein>
    <submittedName>
        <fullName evidence="14">Kinesin family member 20B</fullName>
    </submittedName>
</protein>
<name>A0A452EBQ5_CAPHI</name>
<dbReference type="GO" id="GO:0005654">
    <property type="term" value="C:nucleoplasm"/>
    <property type="evidence" value="ECO:0007669"/>
    <property type="project" value="Ensembl"/>
</dbReference>
<evidence type="ECO:0000256" key="6">
    <source>
        <dbReference type="ARBA" id="ARBA00022840"/>
    </source>
</evidence>
<evidence type="ECO:0000259" key="13">
    <source>
        <dbReference type="PROSITE" id="PS50067"/>
    </source>
</evidence>
<dbReference type="Pfam" id="PF00225">
    <property type="entry name" value="Kinesin"/>
    <property type="match status" value="1"/>
</dbReference>
<feature type="compositionally biased region" description="Polar residues" evidence="12">
    <location>
        <begin position="1642"/>
        <end position="1660"/>
    </location>
</feature>
<keyword evidence="7 11" id="KW-0175">Coiled coil</keyword>
<dbReference type="GO" id="GO:0007018">
    <property type="term" value="P:microtubule-based movement"/>
    <property type="evidence" value="ECO:0007669"/>
    <property type="project" value="InterPro"/>
</dbReference>
<keyword evidence="4" id="KW-0493">Microtubule</keyword>
<dbReference type="SUPFAM" id="SSF52540">
    <property type="entry name" value="P-loop containing nucleoside triphosphate hydrolases"/>
    <property type="match status" value="1"/>
</dbReference>
<dbReference type="Proteomes" id="UP000291000">
    <property type="component" value="Chromosome 26"/>
</dbReference>
<dbReference type="GO" id="GO:1903438">
    <property type="term" value="P:positive regulation of mitotic cytokinetic process"/>
    <property type="evidence" value="ECO:0007669"/>
    <property type="project" value="Ensembl"/>
</dbReference>
<dbReference type="GO" id="GO:0045171">
    <property type="term" value="C:intercellular bridge"/>
    <property type="evidence" value="ECO:0007669"/>
    <property type="project" value="Ensembl"/>
</dbReference>
<dbReference type="PROSITE" id="PS00411">
    <property type="entry name" value="KINESIN_MOTOR_1"/>
    <property type="match status" value="1"/>
</dbReference>
<dbReference type="GO" id="GO:0008574">
    <property type="term" value="F:plus-end-directed microtubule motor activity"/>
    <property type="evidence" value="ECO:0007669"/>
    <property type="project" value="Ensembl"/>
</dbReference>
<accession>A0A452EBQ5</accession>
<dbReference type="GO" id="GO:0042803">
    <property type="term" value="F:protein homodimerization activity"/>
    <property type="evidence" value="ECO:0007669"/>
    <property type="project" value="Ensembl"/>
</dbReference>
<dbReference type="InterPro" id="IPR036961">
    <property type="entry name" value="Kinesin_motor_dom_sf"/>
</dbReference>
<dbReference type="SMR" id="A0A452EBQ5"/>
<keyword evidence="6 10" id="KW-0067">ATP-binding</keyword>
<dbReference type="EMBL" id="LWLT01000025">
    <property type="status" value="NOT_ANNOTATED_CDS"/>
    <property type="molecule type" value="Genomic_DNA"/>
</dbReference>
<evidence type="ECO:0000256" key="4">
    <source>
        <dbReference type="ARBA" id="ARBA00022701"/>
    </source>
</evidence>
<evidence type="ECO:0000256" key="8">
    <source>
        <dbReference type="ARBA" id="ARBA00023175"/>
    </source>
</evidence>
<dbReference type="GO" id="GO:0005829">
    <property type="term" value="C:cytosol"/>
    <property type="evidence" value="ECO:0007669"/>
    <property type="project" value="Ensembl"/>
</dbReference>
<sequence>MESNLNQDGMSRPSYVFSADPLARPSEINFDGIKLDLSREFSLVASGTEANSSESKDYLQVCLRVRPFTQTEKEHESEGCVYILDSQTVLLKEPQCTLGRLSEKSSGQMAQKFSFSKVFGPETTQKEFFEGCILQPVKDLLKGQSRLIFTYGLTNSGKTYTFQGTEENTGILPRTLNVLFDSLQERLYTKMNLKPHRSREYLRLSPDQEKEEVASKSALLRQIKEVVMHNDSYGALYGRITNSLSIPEFEESMKDCEHSNLNMDINRKFSVWVSFFEIYNECIYDLFVPVSSKFQKRKTLRLSQDVKGYSFIKDLQWIQVSDAKEAYRLLKLGTKHQSVAFTKLNNASSRSHSIFTIRILQIEDSEIPHVIRVSELSLCDLAGSERSMRTQNEGERLRETGNINSSLLTLGKCISVLKNSEKSKFQQHVPFRESKLTHYFQSFFNGKGKIYMIVNISQCSFAYDETLNVLKFSAIAQKVCVPDILNCSQEKSFGSVKSQDESLDINNSDNKILNEKRSTISWESSLEDVVEDEDLVEDLEEAEEKQNVETEFTNEDLDNTLEDDKAFSSHEGKRKLLDLIENLKKKLINERKEKLTLEFKIREEVTQEFTQYLAQREADFKETLLQEREILEENAECRLAIFKDLIGKCDAQEESKNEDHALKDETEEAIGCLEIKFNQVKAELAKTKEELIKTQEELKKRESGKWLYYIPIIQELMDKIDQKEDTIMENTCKGSDNVGNSSLIINNKLVCNEMTEMSKDSKTKTYSGRKRLNETELQQDEPPAKKGLTHASPTITEDQKKSEETQESISDEENIRVLQENNEELKTRLLTIENELKNEKEEKTELNKQIVSLQQELSSSEKKCLGFSIEVQQIQSSYDNVISELHVQKSINQEQKERIMKLSEEIETARRNITNNVSQIKLMQAKIDELRRLDSVSQIASIDLLNFRDFSSCSQEGNLPNTQLRHLDNDYLISKQVKEHGIQELSRERSFHSTVEAIWEECKEIVKTSSQKTHQIEELEKQIEKLQAEVKDYTNENNRLKIEEREKKNQDDLLKEKDNLIQQLKKEVQEKTISLDIEVQHVVEGKRALLELTQDVTSYKEKIKELEAMLETQKDECSHSAKLEQEIMEKESVILKQERNLNECQANLKDSIQNARDLSEREVKLKEEIMQLTKNLQDAKHSLQLKEEEKETNWQETEKLKEELSASTALVQNLKADLQRKEEDYAELKEKLADAKKQIEQVQKEVSVMRDEEKLLRIKINELEKKKNQCSQEIDMKQRTIQQLKEQLNNQKVEEAMQQYERVCKDLSVKEKIIKDMQMTLEEQEQTQVEQDQVLEAKLEETERLARELEEWKEKCKDLEAKHSQSSNKEFEDNTDVLNIKLTKLQDELQESEQKHEAERKKWLEEKMMLITQAKEAESLRNKEMKKYAEDREHCLKQQNAVEILKGQLAEKDGNLQQWREERDQLVAALEIQLKALISSNAQKDNEIEQLRKVTSEASKTEKQTMDIQPTQMSSTDPGKVGTEPQSTSFEISRGEVEDGSVVLDSCEVSTENNQSTRFPKPELEIQFTPLQPNRMAVKHPGCTSPVTVKIPKARKRKSHEMEEDFVKFENKKNATPTINLKSPVSGHRNSSVKKEQKVSMRPSSKKTYSLRSHASTSDVNGPAKKKEGTLQKFGDFLQHSPIILQSKAKKIIETMSSSKFSNVEVSKDNVSRPKRAKRKLYTNEISSPIDISGQVILMDHKVKESDHQILKRRLRTKTIK</sequence>
<keyword evidence="2" id="KW-0963">Cytoplasm</keyword>
<feature type="compositionally biased region" description="Polar residues" evidence="12">
    <location>
        <begin position="1506"/>
        <end position="1517"/>
    </location>
</feature>
<dbReference type="GO" id="GO:2000114">
    <property type="term" value="P:regulation of establishment of cell polarity"/>
    <property type="evidence" value="ECO:0007669"/>
    <property type="project" value="Ensembl"/>
</dbReference>
<dbReference type="InterPro" id="IPR027417">
    <property type="entry name" value="P-loop_NTPase"/>
</dbReference>
<feature type="binding site" evidence="10">
    <location>
        <begin position="152"/>
        <end position="159"/>
    </location>
    <ligand>
        <name>ATP</name>
        <dbReference type="ChEBI" id="CHEBI:30616"/>
    </ligand>
</feature>
<evidence type="ECO:0000256" key="10">
    <source>
        <dbReference type="PROSITE-ProRule" id="PRU00283"/>
    </source>
</evidence>
<dbReference type="GO" id="GO:0090316">
    <property type="term" value="P:positive regulation of intracellular protein transport"/>
    <property type="evidence" value="ECO:0007669"/>
    <property type="project" value="Ensembl"/>
</dbReference>